<feature type="compositionally biased region" description="Polar residues" evidence="1">
    <location>
        <begin position="11"/>
        <end position="26"/>
    </location>
</feature>
<dbReference type="EMBL" id="JAODUP010000432">
    <property type="protein sequence ID" value="KAK2149903.1"/>
    <property type="molecule type" value="Genomic_DNA"/>
</dbReference>
<feature type="compositionally biased region" description="Polar residues" evidence="1">
    <location>
        <begin position="44"/>
        <end position="53"/>
    </location>
</feature>
<keyword evidence="2" id="KW-1133">Transmembrane helix</keyword>
<accession>A0AAD9MZI1</accession>
<protein>
    <submittedName>
        <fullName evidence="3">Uncharacterized protein</fullName>
    </submittedName>
</protein>
<organism evidence="3 4">
    <name type="scientific">Paralvinella palmiformis</name>
    <dbReference type="NCBI Taxonomy" id="53620"/>
    <lineage>
        <taxon>Eukaryota</taxon>
        <taxon>Metazoa</taxon>
        <taxon>Spiralia</taxon>
        <taxon>Lophotrochozoa</taxon>
        <taxon>Annelida</taxon>
        <taxon>Polychaeta</taxon>
        <taxon>Sedentaria</taxon>
        <taxon>Canalipalpata</taxon>
        <taxon>Terebellida</taxon>
        <taxon>Terebelliformia</taxon>
        <taxon>Alvinellidae</taxon>
        <taxon>Paralvinella</taxon>
    </lineage>
</organism>
<comment type="caution">
    <text evidence="3">The sequence shown here is derived from an EMBL/GenBank/DDBJ whole genome shotgun (WGS) entry which is preliminary data.</text>
</comment>
<keyword evidence="2" id="KW-0472">Membrane</keyword>
<keyword evidence="4" id="KW-1185">Reference proteome</keyword>
<feature type="compositionally biased region" description="Polar residues" evidence="1">
    <location>
        <begin position="61"/>
        <end position="73"/>
    </location>
</feature>
<feature type="region of interest" description="Disordered" evidence="1">
    <location>
        <begin position="1"/>
        <end position="78"/>
    </location>
</feature>
<evidence type="ECO:0000256" key="2">
    <source>
        <dbReference type="SAM" id="Phobius"/>
    </source>
</evidence>
<dbReference type="Proteomes" id="UP001208570">
    <property type="component" value="Unassembled WGS sequence"/>
</dbReference>
<gene>
    <name evidence="3" type="ORF">LSH36_432g01003</name>
</gene>
<sequence>MADQCTDSEDQTLFSRGSTPLYSVDSTSDHVTNDLPRRVVTRDAAQTDQSQSTTEDDRSQDNVSADIQTSSRISSDHPYAIPPFDDLLGSVHEKAVDETGFGKLQWVLLFIMGAGLMGDSIELLMVVYMLPGAAMDLCMDDTMKAWLGK</sequence>
<feature type="compositionally biased region" description="Basic and acidic residues" evidence="1">
    <location>
        <begin position="27"/>
        <end position="41"/>
    </location>
</feature>
<evidence type="ECO:0000256" key="1">
    <source>
        <dbReference type="SAM" id="MobiDB-lite"/>
    </source>
</evidence>
<reference evidence="3" key="1">
    <citation type="journal article" date="2023" name="Mol. Biol. Evol.">
        <title>Third-Generation Sequencing Reveals the Adaptive Role of the Epigenome in Three Deep-Sea Polychaetes.</title>
        <authorList>
            <person name="Perez M."/>
            <person name="Aroh O."/>
            <person name="Sun Y."/>
            <person name="Lan Y."/>
            <person name="Juniper S.K."/>
            <person name="Young C.R."/>
            <person name="Angers B."/>
            <person name="Qian P.Y."/>
        </authorList>
    </citation>
    <scope>NUCLEOTIDE SEQUENCE</scope>
    <source>
        <strain evidence="3">P08H-3</strain>
    </source>
</reference>
<proteinExistence type="predicted"/>
<name>A0AAD9MZI1_9ANNE</name>
<feature type="compositionally biased region" description="Acidic residues" evidence="1">
    <location>
        <begin position="1"/>
        <end position="10"/>
    </location>
</feature>
<keyword evidence="2" id="KW-0812">Transmembrane</keyword>
<evidence type="ECO:0000313" key="3">
    <source>
        <dbReference type="EMBL" id="KAK2149903.1"/>
    </source>
</evidence>
<feature type="transmembrane region" description="Helical" evidence="2">
    <location>
        <begin position="106"/>
        <end position="130"/>
    </location>
</feature>
<dbReference type="AlphaFoldDB" id="A0AAD9MZI1"/>
<evidence type="ECO:0000313" key="4">
    <source>
        <dbReference type="Proteomes" id="UP001208570"/>
    </source>
</evidence>